<reference evidence="5 6" key="1">
    <citation type="journal article" date="2023" name="BMC Biol.">
        <title>The compact genome of the sponge Oopsacas minuta (Hexactinellida) is lacking key metazoan core genes.</title>
        <authorList>
            <person name="Santini S."/>
            <person name="Schenkelaars Q."/>
            <person name="Jourda C."/>
            <person name="Duchesne M."/>
            <person name="Belahbib H."/>
            <person name="Rocher C."/>
            <person name="Selva M."/>
            <person name="Riesgo A."/>
            <person name="Vervoort M."/>
            <person name="Leys S.P."/>
            <person name="Kodjabachian L."/>
            <person name="Le Bivic A."/>
            <person name="Borchiellini C."/>
            <person name="Claverie J.M."/>
            <person name="Renard E."/>
        </authorList>
    </citation>
    <scope>NUCLEOTIDE SEQUENCE [LARGE SCALE GENOMIC DNA]</scope>
    <source>
        <strain evidence="5">SPO-2</strain>
    </source>
</reference>
<feature type="region of interest" description="Disordered" evidence="2">
    <location>
        <begin position="1"/>
        <end position="35"/>
    </location>
</feature>
<dbReference type="EMBL" id="JAKMXF010000299">
    <property type="protein sequence ID" value="KAI6652322.1"/>
    <property type="molecule type" value="Genomic_DNA"/>
</dbReference>
<evidence type="ECO:0000256" key="3">
    <source>
        <dbReference type="SAM" id="Phobius"/>
    </source>
</evidence>
<feature type="compositionally biased region" description="Polar residues" evidence="2">
    <location>
        <begin position="21"/>
        <end position="35"/>
    </location>
</feature>
<feature type="compositionally biased region" description="Low complexity" evidence="2">
    <location>
        <begin position="1412"/>
        <end position="1436"/>
    </location>
</feature>
<keyword evidence="3" id="KW-0472">Membrane</keyword>
<feature type="compositionally biased region" description="Acidic residues" evidence="2">
    <location>
        <begin position="57"/>
        <end position="72"/>
    </location>
</feature>
<feature type="domain" description="Rap-GAP" evidence="4">
    <location>
        <begin position="1517"/>
        <end position="1735"/>
    </location>
</feature>
<evidence type="ECO:0000313" key="5">
    <source>
        <dbReference type="EMBL" id="KAI6652322.1"/>
    </source>
</evidence>
<dbReference type="InterPro" id="IPR035974">
    <property type="entry name" value="Rap/Ran-GAP_sf"/>
</dbReference>
<evidence type="ECO:0000256" key="2">
    <source>
        <dbReference type="SAM" id="MobiDB-lite"/>
    </source>
</evidence>
<organism evidence="5 6">
    <name type="scientific">Oopsacas minuta</name>
    <dbReference type="NCBI Taxonomy" id="111878"/>
    <lineage>
        <taxon>Eukaryota</taxon>
        <taxon>Metazoa</taxon>
        <taxon>Porifera</taxon>
        <taxon>Hexactinellida</taxon>
        <taxon>Hexasterophora</taxon>
        <taxon>Lyssacinosida</taxon>
        <taxon>Leucopsacidae</taxon>
        <taxon>Oopsacas</taxon>
    </lineage>
</organism>
<protein>
    <submittedName>
        <fullName evidence="5">Tuberin isoform X2</fullName>
    </submittedName>
</protein>
<dbReference type="InterPro" id="IPR016024">
    <property type="entry name" value="ARM-type_fold"/>
</dbReference>
<dbReference type="GO" id="GO:0033596">
    <property type="term" value="C:TSC1-TSC2 complex"/>
    <property type="evidence" value="ECO:0007669"/>
    <property type="project" value="TreeGrafter"/>
</dbReference>
<dbReference type="Gene3D" id="3.40.50.11210">
    <property type="entry name" value="Rap/Ran-GAP"/>
    <property type="match status" value="1"/>
</dbReference>
<sequence>MASLTNMRKLTKSEPGLPDQFNLSQSGSFSPSHSVRSMYEVDEIEPIYWQQNRTNTDSDDGELDPDNDEEFSEEFALKSPPQECQSVINIQLFLAIRQYICFGLSKFHFQVLISLIFFDYFGSFLISLMNTESIRFLSTRLNHICKKSMESLPNKEKKSSGTLNKFLSMFKVNTHQSQGQFHQNEREIIQRITNGHVLSMHDLDPLNQDQLLERRCDILHHLGNSVATRQIPTQTVDNLMDTIVDLLDANHSTHIRRAVLSFLCDLTTGQYAHLPLRGRILNILIKQPLQPDEGDLKMKLLAVVTRNALDVADLSDEILSFLYKILDSLDSVPTDVFISILISFITNEMNDIPEESLSELISKVANRSLGSVTGEEHNFLPFFHDIISNIKIPRSCLPALILALCYNVNLSQHSEESWNITKLTIVSCQLSPVVRSLCDQIEQSYSSHEKVDGEVTRGAILLLSYSLWGPHAQPDLMHYFSNVLSYILRAIRCSPHPSVWYEICLSINSLVQKYGYTINNDKIWEKILNICHNLKTLIFPNLKNSPEVIQTFKQLLASLENFCFSDEISYFKQRPLIVLQLFEEMRPYHSEANVIAFINYKTRGFHFNTNQWIEKLYNFALSFFIQESRVNVRIRSFQVIREQFYSACNMYGDQLLRDVILHMFTTFPHDPPQVKLSLIHFVTDLCAMKTNYFDTLFSILSQPLEKEHLKRVEFESHSKVLLAVVEGMCQTFHKKMDHSSSKHVLLIYIKLIESLENIYNSESIYKQPLAIALRGNIFVTLLSLRADPKGYVGYQKEGGTIRYSSHLHCGNSEPKSTTSHLASPVDPNSLPPKATTLDSNKLFEKVIMLAFTREHDYGMLQCVFRHLNDLLYNKIWVLSGEINLNTFCEHLITLTNFDNILLSGYEYRDFSASAYLTLIPITSYMNLLDPNTQNKLILALVNGVMDIKSSANEECLDALTICSVETPGILTRYIADIIDNLKRLSNVKSMAVPILKFLSLIIHVPELYSDFTHQQYMIVLALTKSFTDSQVFTRYVVSLAYQMIGAWFIRSRLQFRKKLAAYLIKSFSKNLDEPYMGPDYSSIKLPSKSQDKHRALSTSELPRHPDYTADLKQACMDMLVRYCYSNTSTHIDRSPLADYLLSGGQYKTWMIGSILVTIQTSSGVEGEEREGTCERCNALQTLNHTNTPLFNQTASEHLSPNAKACFSAEQTDTAVVDTSNCSCWCKGWAEVKVRRPTGDCNWLMRIQNRLNIYRSPNPGEPICLAAFIQDINLPKTSRSSSSDSREGTPTLLMRSIKSTTPSPLLVPKHNSSPDLNDTNQHISIDSESLVHSDSDRTEHSVLPGDSSSLSIPTSPVSPPLSLTPLLSYERDILQTESINNSSGIDETPLGFAGNRNSPLLTSSPPQIVKPRSNSTDSDHFSSQSSSPPLSVTPSSTICRSHSPEAPGGNKRFRFTPSEYEPHSTSLDQPAIRTSDTDPSFIFLQLYQGGQFGNMNTPILLDCPQVEEKLRKQTKNSIKVLDLILPFYNHALGVIYMDHGQTTERQLLNNTRGSERYNKFLCGLGEFIDVSNSDKYQLWVGGLQSDDCRYTFHWQDDITQVAFHIATFMSNLPHDPGCTNKKRHIGNDNVIIIYKDSTRPYQQGLITSEKTLVEIVIEPLPCLLNKITVLYKEDIEGIQALRSCYAVDSVLAIYVRQLAILSDVAVKLSRGEPSNWVARLQLIKKIRERHEAGQTLPETPADFTLYT</sequence>
<dbReference type="GO" id="GO:0005096">
    <property type="term" value="F:GTPase activator activity"/>
    <property type="evidence" value="ECO:0007669"/>
    <property type="project" value="UniProtKB-KW"/>
</dbReference>
<accession>A0AAV7JTQ6</accession>
<dbReference type="GO" id="GO:0032007">
    <property type="term" value="P:negative regulation of TOR signaling"/>
    <property type="evidence" value="ECO:0007669"/>
    <property type="project" value="TreeGrafter"/>
</dbReference>
<feature type="region of interest" description="Disordered" evidence="2">
    <location>
        <begin position="47"/>
        <end position="72"/>
    </location>
</feature>
<dbReference type="PROSITE" id="PS50085">
    <property type="entry name" value="RAPGAP"/>
    <property type="match status" value="1"/>
</dbReference>
<dbReference type="InterPro" id="IPR000331">
    <property type="entry name" value="Rap/Ran_GAP_dom"/>
</dbReference>
<feature type="compositionally biased region" description="Low complexity" evidence="2">
    <location>
        <begin position="1346"/>
        <end position="1359"/>
    </location>
</feature>
<dbReference type="FunFam" id="3.40.50.11210:FF:000001">
    <property type="entry name" value="Ral GTPase-activating protein subunit alpha-1 isoform 1"/>
    <property type="match status" value="1"/>
</dbReference>
<keyword evidence="6" id="KW-1185">Reference proteome</keyword>
<dbReference type="Pfam" id="PF02145">
    <property type="entry name" value="Rap_GAP"/>
    <property type="match status" value="1"/>
</dbReference>
<dbReference type="Pfam" id="PF03542">
    <property type="entry name" value="Tuberin"/>
    <property type="match status" value="1"/>
</dbReference>
<comment type="caution">
    <text evidence="5">The sequence shown here is derived from an EMBL/GenBank/DDBJ whole genome shotgun (WGS) entry which is preliminary data.</text>
</comment>
<evidence type="ECO:0000259" key="4">
    <source>
        <dbReference type="PROSITE" id="PS50085"/>
    </source>
</evidence>
<keyword evidence="3" id="KW-0812">Transmembrane</keyword>
<dbReference type="PANTHER" id="PTHR10063">
    <property type="entry name" value="TUBERIN"/>
    <property type="match status" value="1"/>
</dbReference>
<dbReference type="GO" id="GO:0005634">
    <property type="term" value="C:nucleus"/>
    <property type="evidence" value="ECO:0007669"/>
    <property type="project" value="InterPro"/>
</dbReference>
<dbReference type="SUPFAM" id="SSF48371">
    <property type="entry name" value="ARM repeat"/>
    <property type="match status" value="1"/>
</dbReference>
<feature type="compositionally biased region" description="Polar residues" evidence="2">
    <location>
        <begin position="1394"/>
        <end position="1405"/>
    </location>
</feature>
<feature type="region of interest" description="Disordered" evidence="2">
    <location>
        <begin position="1378"/>
        <end position="1452"/>
    </location>
</feature>
<feature type="transmembrane region" description="Helical" evidence="3">
    <location>
        <begin position="107"/>
        <end position="129"/>
    </location>
</feature>
<evidence type="ECO:0000313" key="6">
    <source>
        <dbReference type="Proteomes" id="UP001165289"/>
    </source>
</evidence>
<evidence type="ECO:0000256" key="1">
    <source>
        <dbReference type="ARBA" id="ARBA00022468"/>
    </source>
</evidence>
<feature type="region of interest" description="Disordered" evidence="2">
    <location>
        <begin position="1298"/>
        <end position="1359"/>
    </location>
</feature>
<dbReference type="Proteomes" id="UP001165289">
    <property type="component" value="Unassembled WGS sequence"/>
</dbReference>
<keyword evidence="3" id="KW-1133">Transmembrane helix</keyword>
<feature type="compositionally biased region" description="Basic and acidic residues" evidence="2">
    <location>
        <begin position="1328"/>
        <end position="1339"/>
    </location>
</feature>
<dbReference type="PANTHER" id="PTHR10063:SF0">
    <property type="entry name" value="TUBERIN"/>
    <property type="match status" value="1"/>
</dbReference>
<gene>
    <name evidence="5" type="ORF">LOD99_7337</name>
</gene>
<name>A0AAV7JTQ6_9METZ</name>
<dbReference type="InterPro" id="IPR018515">
    <property type="entry name" value="Tuberin-type_domain"/>
</dbReference>
<keyword evidence="1" id="KW-0343">GTPase activation</keyword>
<proteinExistence type="predicted"/>
<dbReference type="SUPFAM" id="SSF111347">
    <property type="entry name" value="Rap/Ran-GAP"/>
    <property type="match status" value="1"/>
</dbReference>
<dbReference type="GO" id="GO:0051056">
    <property type="term" value="P:regulation of small GTPase mediated signal transduction"/>
    <property type="evidence" value="ECO:0007669"/>
    <property type="project" value="InterPro"/>
</dbReference>
<feature type="compositionally biased region" description="Polar residues" evidence="2">
    <location>
        <begin position="1309"/>
        <end position="1327"/>
    </location>
</feature>
<dbReference type="InterPro" id="IPR027107">
    <property type="entry name" value="Tuberin/Ral-act_asu"/>
</dbReference>